<evidence type="ECO:0000313" key="3">
    <source>
        <dbReference type="Proteomes" id="UP000037751"/>
    </source>
</evidence>
<dbReference type="OrthoDB" id="3366667at2759"/>
<dbReference type="Proteomes" id="UP000037751">
    <property type="component" value="Unassembled WGS sequence"/>
</dbReference>
<reference evidence="2 3" key="1">
    <citation type="submission" date="2015-07" db="EMBL/GenBank/DDBJ databases">
        <title>Draft Genome Sequence of Malassezia furfur CBS1878 and Malassezia pachydermatis CBS1879.</title>
        <authorList>
            <person name="Triana S."/>
            <person name="Ohm R."/>
            <person name="Gonzalez A."/>
            <person name="DeCock H."/>
            <person name="Restrepo S."/>
            <person name="Celis A."/>
        </authorList>
    </citation>
    <scope>NUCLEOTIDE SEQUENCE [LARGE SCALE GENOMIC DNA]</scope>
    <source>
        <strain evidence="2 3">CBS 1879</strain>
    </source>
</reference>
<evidence type="ECO:0000256" key="1">
    <source>
        <dbReference type="SAM" id="MobiDB-lite"/>
    </source>
</evidence>
<accession>A0A0M8MK40</accession>
<proteinExistence type="predicted"/>
<feature type="region of interest" description="Disordered" evidence="1">
    <location>
        <begin position="120"/>
        <end position="148"/>
    </location>
</feature>
<feature type="region of interest" description="Disordered" evidence="1">
    <location>
        <begin position="1"/>
        <end position="98"/>
    </location>
</feature>
<comment type="caution">
    <text evidence="2">The sequence shown here is derived from an EMBL/GenBank/DDBJ whole genome shotgun (WGS) entry which is preliminary data.</text>
</comment>
<dbReference type="RefSeq" id="XP_017991708.1">
    <property type="nucleotide sequence ID" value="XM_018138449.1"/>
</dbReference>
<name>A0A0M8MK40_9BASI</name>
<evidence type="ECO:0000313" key="2">
    <source>
        <dbReference type="EMBL" id="KOS14076.1"/>
    </source>
</evidence>
<protein>
    <submittedName>
        <fullName evidence="2">Uncharacterized protein</fullName>
    </submittedName>
</protein>
<dbReference type="EMBL" id="LGAV01000004">
    <property type="protein sequence ID" value="KOS14076.1"/>
    <property type="molecule type" value="Genomic_DNA"/>
</dbReference>
<dbReference type="AlphaFoldDB" id="A0A0M8MK40"/>
<keyword evidence="3" id="KW-1185">Reference proteome</keyword>
<gene>
    <name evidence="2" type="ORF">Malapachy_3993</name>
</gene>
<sequence length="280" mass="30309">MLQPRAFAQENDVYALSPSRSPELRSRALSFSPEKPAASSIGPSPFKRGDGGAKPFASTSRFGRSAFSDKTNRSPQSKHDYGSPTKTPFQASPWKKQALVTPASNIGRAGQLKARIGQMQDPALSPLEQEETTDEPAPTPMTDDELYPPIEYMPPSPMRGPTMYDLPTALDGLPRAKEAATMLASAPIVGQVPADLCDDTQTSIPRSSLSLQPPPLPTSSRTAPRTRAPSFSHKPKTRVRAPLGRSTPGRDLKTTVRDDALGHYIDTQMRVGVRTEGFDL</sequence>
<dbReference type="GeneID" id="28730325"/>
<feature type="region of interest" description="Disordered" evidence="1">
    <location>
        <begin position="199"/>
        <end position="252"/>
    </location>
</feature>
<organism evidence="2 3">
    <name type="scientific">Malassezia pachydermatis</name>
    <dbReference type="NCBI Taxonomy" id="77020"/>
    <lineage>
        <taxon>Eukaryota</taxon>
        <taxon>Fungi</taxon>
        <taxon>Dikarya</taxon>
        <taxon>Basidiomycota</taxon>
        <taxon>Ustilaginomycotina</taxon>
        <taxon>Malasseziomycetes</taxon>
        <taxon>Malasseziales</taxon>
        <taxon>Malasseziaceae</taxon>
        <taxon>Malassezia</taxon>
    </lineage>
</organism>
<dbReference type="VEuPathDB" id="FungiDB:Malapachy_3993"/>